<evidence type="ECO:0000313" key="2">
    <source>
        <dbReference type="Proteomes" id="UP000051260"/>
    </source>
</evidence>
<evidence type="ECO:0000313" key="1">
    <source>
        <dbReference type="EMBL" id="CUK19754.1"/>
    </source>
</evidence>
<gene>
    <name evidence="1" type="ORF">RUE5091_04431</name>
</gene>
<sequence>MLYWGIRMADKTLTKWVNQLVDTDLDKRVIPALRAAMTGCADVEQLLSPAECYDILTVRPIANAAPSGMITSRAP</sequence>
<dbReference type="AlphaFoldDB" id="A0A0P1IR09"/>
<name>A0A0P1IR09_9RHOB</name>
<dbReference type="EMBL" id="CYUD01000023">
    <property type="protein sequence ID" value="CUK19754.1"/>
    <property type="molecule type" value="Genomic_DNA"/>
</dbReference>
<organism evidence="1 2">
    <name type="scientific">Ruegeria denitrificans</name>
    <dbReference type="NCBI Taxonomy" id="1715692"/>
    <lineage>
        <taxon>Bacteria</taxon>
        <taxon>Pseudomonadati</taxon>
        <taxon>Pseudomonadota</taxon>
        <taxon>Alphaproteobacteria</taxon>
        <taxon>Rhodobacterales</taxon>
        <taxon>Roseobacteraceae</taxon>
        <taxon>Ruegeria</taxon>
    </lineage>
</organism>
<keyword evidence="2" id="KW-1185">Reference proteome</keyword>
<protein>
    <submittedName>
        <fullName evidence="1">Uncharacterized protein</fullName>
    </submittedName>
</protein>
<dbReference type="Proteomes" id="UP000051260">
    <property type="component" value="Unassembled WGS sequence"/>
</dbReference>
<proteinExistence type="predicted"/>
<reference evidence="2" key="1">
    <citation type="submission" date="2015-09" db="EMBL/GenBank/DDBJ databases">
        <authorList>
            <person name="Rodrigo-Torres L."/>
            <person name="Arahal D.R."/>
        </authorList>
    </citation>
    <scope>NUCLEOTIDE SEQUENCE [LARGE SCALE GENOMIC DNA]</scope>
    <source>
        <strain evidence="2">CECT 5091</strain>
    </source>
</reference>
<accession>A0A0P1IR09</accession>